<feature type="transmembrane region" description="Helical" evidence="14">
    <location>
        <begin position="145"/>
        <end position="167"/>
    </location>
</feature>
<keyword evidence="12 14" id="KW-0456">Lyase</keyword>
<feature type="transmembrane region" description="Helical" evidence="14">
    <location>
        <begin position="187"/>
        <end position="209"/>
    </location>
</feature>
<keyword evidence="5 14" id="KW-0444">Lipid biosynthesis</keyword>
<evidence type="ECO:0000256" key="7">
    <source>
        <dbReference type="ARBA" id="ARBA00022832"/>
    </source>
</evidence>
<evidence type="ECO:0000256" key="4">
    <source>
        <dbReference type="ARBA" id="ARBA00013122"/>
    </source>
</evidence>
<evidence type="ECO:0000256" key="5">
    <source>
        <dbReference type="ARBA" id="ARBA00022516"/>
    </source>
</evidence>
<dbReference type="Pfam" id="PF04387">
    <property type="entry name" value="PTPLA"/>
    <property type="match status" value="1"/>
</dbReference>
<comment type="function">
    <text evidence="14">Catalyzes the third of the four reactions of the long-chain fatty acids elongation cycle. This endoplasmic reticulum-bound enzymatic process, allows the addition of two carbons to the chain of long- and very long-chain fatty acids/VLCFAs per cycle. This enzyme catalyzes the dehydration of the 3-hydroxyacyl-CoA intermediate into trans-2,3-enoyl-CoA, within each cycle of fatty acid elongation. Thereby, it participates to the production of VLCFAs of different chain lengths that are involved in multiple biological processes as precursors of membrane lipids and lipid mediators.</text>
</comment>
<name>A0A154P6G0_DUFNO</name>
<evidence type="ECO:0000256" key="1">
    <source>
        <dbReference type="ARBA" id="ARBA00004141"/>
    </source>
</evidence>
<sequence length="228" mass="26103">MKSKKSGSVGVLYLKTYNLTLVFGWAYILLKYLQSDFTSTVDSNLWHNVKWPVIIFQHAALLEIIHAIVGLVKSNPVLTIFQVFSRIIIVDGVLLATPESYAASSIGLPLALLAWSITEIIRYLYYFMNLNECTPYVLTWLRYTLFLVLYPTGVTGELLCAYAATQYAKSHPEAWSYTLPNSWNFTFSYYCILVTIMLSYIPLFPQLFFHMVAQRHKILGKDSLKKAQ</sequence>
<evidence type="ECO:0000256" key="14">
    <source>
        <dbReference type="RuleBase" id="RU363109"/>
    </source>
</evidence>
<evidence type="ECO:0000256" key="8">
    <source>
        <dbReference type="ARBA" id="ARBA00022989"/>
    </source>
</evidence>
<comment type="similarity">
    <text evidence="3 14">Belongs to the very long-chain fatty acids dehydratase HACD family.</text>
</comment>
<dbReference type="PANTHER" id="PTHR11035">
    <property type="entry name" value="VERY-LONG-CHAIN (3R)-3-HYDROXYACYL-COA DEHYDRATASE"/>
    <property type="match status" value="1"/>
</dbReference>
<dbReference type="GO" id="GO:0042761">
    <property type="term" value="P:very long-chain fatty acid biosynthetic process"/>
    <property type="evidence" value="ECO:0007669"/>
    <property type="project" value="TreeGrafter"/>
</dbReference>
<feature type="transmembrane region" description="Helical" evidence="14">
    <location>
        <begin position="102"/>
        <end position="125"/>
    </location>
</feature>
<proteinExistence type="inferred from homology"/>
<keyword evidence="9 14" id="KW-0443">Lipid metabolism</keyword>
<dbReference type="STRING" id="178035.A0A154P6G0"/>
<keyword evidence="16" id="KW-1185">Reference proteome</keyword>
<feature type="transmembrane region" description="Helical" evidence="14">
    <location>
        <begin position="53"/>
        <end position="72"/>
    </location>
</feature>
<evidence type="ECO:0000313" key="16">
    <source>
        <dbReference type="Proteomes" id="UP000076502"/>
    </source>
</evidence>
<feature type="transmembrane region" description="Helical" evidence="14">
    <location>
        <begin position="77"/>
        <end position="96"/>
    </location>
</feature>
<evidence type="ECO:0000256" key="2">
    <source>
        <dbReference type="ARBA" id="ARBA00005194"/>
    </source>
</evidence>
<evidence type="ECO:0000313" key="15">
    <source>
        <dbReference type="EMBL" id="KZC07431.1"/>
    </source>
</evidence>
<reference evidence="15 16" key="1">
    <citation type="submission" date="2015-07" db="EMBL/GenBank/DDBJ databases">
        <title>The genome of Dufourea novaeangliae.</title>
        <authorList>
            <person name="Pan H."/>
            <person name="Kapheim K."/>
        </authorList>
    </citation>
    <scope>NUCLEOTIDE SEQUENCE [LARGE SCALE GENOMIC DNA]</scope>
    <source>
        <strain evidence="15">0120121106</strain>
        <tissue evidence="15">Whole body</tissue>
    </source>
</reference>
<keyword evidence="6 14" id="KW-0812">Transmembrane</keyword>
<dbReference type="GO" id="GO:0030497">
    <property type="term" value="P:fatty acid elongation"/>
    <property type="evidence" value="ECO:0007669"/>
    <property type="project" value="TreeGrafter"/>
</dbReference>
<gene>
    <name evidence="15" type="ORF">WN55_09423</name>
</gene>
<dbReference type="EMBL" id="KQ434826">
    <property type="protein sequence ID" value="KZC07431.1"/>
    <property type="molecule type" value="Genomic_DNA"/>
</dbReference>
<keyword evidence="10 14" id="KW-0472">Membrane</keyword>
<keyword evidence="11 14" id="KW-0275">Fatty acid biosynthesis</keyword>
<dbReference type="Proteomes" id="UP000076502">
    <property type="component" value="Unassembled WGS sequence"/>
</dbReference>
<protein>
    <recommendedName>
        <fullName evidence="4 14">Very-long-chain (3R)-3-hydroxyacyl-CoA dehydratase</fullName>
        <ecNumber evidence="4 14">4.2.1.134</ecNumber>
    </recommendedName>
</protein>
<dbReference type="OrthoDB" id="46988at2759"/>
<dbReference type="GO" id="GO:0005789">
    <property type="term" value="C:endoplasmic reticulum membrane"/>
    <property type="evidence" value="ECO:0007669"/>
    <property type="project" value="UniProtKB-SubCell"/>
</dbReference>
<keyword evidence="8 14" id="KW-1133">Transmembrane helix</keyword>
<dbReference type="PANTHER" id="PTHR11035:SF3">
    <property type="entry name" value="VERY-LONG-CHAIN (3R)-3-HYDROXYACYL-COA DEHYDRATASE"/>
    <property type="match status" value="1"/>
</dbReference>
<dbReference type="InterPro" id="IPR007482">
    <property type="entry name" value="Tyr_Pase-like_PTPLA"/>
</dbReference>
<evidence type="ECO:0000256" key="12">
    <source>
        <dbReference type="ARBA" id="ARBA00023239"/>
    </source>
</evidence>
<organism evidence="15 16">
    <name type="scientific">Dufourea novaeangliae</name>
    <name type="common">Sweat bee</name>
    <dbReference type="NCBI Taxonomy" id="178035"/>
    <lineage>
        <taxon>Eukaryota</taxon>
        <taxon>Metazoa</taxon>
        <taxon>Ecdysozoa</taxon>
        <taxon>Arthropoda</taxon>
        <taxon>Hexapoda</taxon>
        <taxon>Insecta</taxon>
        <taxon>Pterygota</taxon>
        <taxon>Neoptera</taxon>
        <taxon>Endopterygota</taxon>
        <taxon>Hymenoptera</taxon>
        <taxon>Apocrita</taxon>
        <taxon>Aculeata</taxon>
        <taxon>Apoidea</taxon>
        <taxon>Anthophila</taxon>
        <taxon>Halictidae</taxon>
        <taxon>Rophitinae</taxon>
        <taxon>Dufourea</taxon>
    </lineage>
</organism>
<evidence type="ECO:0000256" key="11">
    <source>
        <dbReference type="ARBA" id="ARBA00023160"/>
    </source>
</evidence>
<comment type="catalytic activity">
    <reaction evidence="13 14">
        <text>a very-long-chain (3R)-3-hydroxyacyl-CoA = a very-long-chain (2E)-enoyl-CoA + H2O</text>
        <dbReference type="Rhea" id="RHEA:45812"/>
        <dbReference type="ChEBI" id="CHEBI:15377"/>
        <dbReference type="ChEBI" id="CHEBI:83728"/>
        <dbReference type="ChEBI" id="CHEBI:85440"/>
        <dbReference type="EC" id="4.2.1.134"/>
    </reaction>
</comment>
<keyword evidence="14" id="KW-0256">Endoplasmic reticulum</keyword>
<accession>A0A154P6G0</accession>
<dbReference type="UniPathway" id="UPA00094"/>
<dbReference type="OMA" id="SEWWLMY"/>
<dbReference type="EC" id="4.2.1.134" evidence="4 14"/>
<dbReference type="GO" id="GO:0030148">
    <property type="term" value="P:sphingolipid biosynthetic process"/>
    <property type="evidence" value="ECO:0007669"/>
    <property type="project" value="TreeGrafter"/>
</dbReference>
<evidence type="ECO:0000256" key="3">
    <source>
        <dbReference type="ARBA" id="ARBA00007811"/>
    </source>
</evidence>
<evidence type="ECO:0000256" key="13">
    <source>
        <dbReference type="ARBA" id="ARBA00036671"/>
    </source>
</evidence>
<evidence type="ECO:0000256" key="9">
    <source>
        <dbReference type="ARBA" id="ARBA00023098"/>
    </source>
</evidence>
<evidence type="ECO:0000256" key="10">
    <source>
        <dbReference type="ARBA" id="ARBA00023136"/>
    </source>
</evidence>
<feature type="transmembrane region" description="Helical" evidence="14">
    <location>
        <begin position="12"/>
        <end position="33"/>
    </location>
</feature>
<keyword evidence="7 14" id="KW-0276">Fatty acid metabolism</keyword>
<evidence type="ECO:0000256" key="6">
    <source>
        <dbReference type="ARBA" id="ARBA00022692"/>
    </source>
</evidence>
<comment type="pathway">
    <text evidence="2 14">Lipid metabolism; fatty acid biosynthesis.</text>
</comment>
<dbReference type="GO" id="GO:0102158">
    <property type="term" value="F:very-long-chain (3R)-3-hydroxyacyl-CoA dehydratase activity"/>
    <property type="evidence" value="ECO:0007669"/>
    <property type="project" value="UniProtKB-EC"/>
</dbReference>
<comment type="subcellular location">
    <subcellularLocation>
        <location evidence="14">Endoplasmic reticulum membrane</location>
        <topology evidence="14">Multi-pass membrane protein</topology>
    </subcellularLocation>
    <subcellularLocation>
        <location evidence="1">Membrane</location>
        <topology evidence="1">Multi-pass membrane protein</topology>
    </subcellularLocation>
</comment>
<dbReference type="AlphaFoldDB" id="A0A154P6G0"/>